<sequence>MALNKWKLDSTSGGSRIVSRVVDACFNPPGFSQSVSVVQQVGIFFSAETLKLERIY</sequence>
<dbReference type="WBParaSite" id="PEQ_0001454801-mRNA-1">
    <property type="protein sequence ID" value="PEQ_0001454801-mRNA-1"/>
    <property type="gene ID" value="PEQ_0001454801"/>
</dbReference>
<name>A0A914S743_PAREQ</name>
<reference evidence="2" key="1">
    <citation type="submission" date="2022-11" db="UniProtKB">
        <authorList>
            <consortium name="WormBaseParasite"/>
        </authorList>
    </citation>
    <scope>IDENTIFICATION</scope>
</reference>
<proteinExistence type="predicted"/>
<dbReference type="Proteomes" id="UP000887564">
    <property type="component" value="Unplaced"/>
</dbReference>
<keyword evidence="1" id="KW-1185">Reference proteome</keyword>
<dbReference type="AlphaFoldDB" id="A0A914S743"/>
<protein>
    <submittedName>
        <fullName evidence="2">Uncharacterized protein</fullName>
    </submittedName>
</protein>
<organism evidence="1 2">
    <name type="scientific">Parascaris equorum</name>
    <name type="common">Equine roundworm</name>
    <dbReference type="NCBI Taxonomy" id="6256"/>
    <lineage>
        <taxon>Eukaryota</taxon>
        <taxon>Metazoa</taxon>
        <taxon>Ecdysozoa</taxon>
        <taxon>Nematoda</taxon>
        <taxon>Chromadorea</taxon>
        <taxon>Rhabditida</taxon>
        <taxon>Spirurina</taxon>
        <taxon>Ascaridomorpha</taxon>
        <taxon>Ascaridoidea</taxon>
        <taxon>Ascarididae</taxon>
        <taxon>Parascaris</taxon>
    </lineage>
</organism>
<accession>A0A914S743</accession>
<evidence type="ECO:0000313" key="1">
    <source>
        <dbReference type="Proteomes" id="UP000887564"/>
    </source>
</evidence>
<evidence type="ECO:0000313" key="2">
    <source>
        <dbReference type="WBParaSite" id="PEQ_0001454801-mRNA-1"/>
    </source>
</evidence>